<feature type="transmembrane region" description="Helical" evidence="6">
    <location>
        <begin position="422"/>
        <end position="445"/>
    </location>
</feature>
<name>A0A8J2JV55_9HEXA</name>
<protein>
    <recommendedName>
        <fullName evidence="7">EamA domain-containing protein</fullName>
    </recommendedName>
</protein>
<evidence type="ECO:0000256" key="2">
    <source>
        <dbReference type="ARBA" id="ARBA00022692"/>
    </source>
</evidence>
<dbReference type="Proteomes" id="UP000708208">
    <property type="component" value="Unassembled WGS sequence"/>
</dbReference>
<dbReference type="GO" id="GO:0016020">
    <property type="term" value="C:membrane"/>
    <property type="evidence" value="ECO:0007669"/>
    <property type="project" value="UniProtKB-SubCell"/>
</dbReference>
<organism evidence="8 9">
    <name type="scientific">Allacma fusca</name>
    <dbReference type="NCBI Taxonomy" id="39272"/>
    <lineage>
        <taxon>Eukaryota</taxon>
        <taxon>Metazoa</taxon>
        <taxon>Ecdysozoa</taxon>
        <taxon>Arthropoda</taxon>
        <taxon>Hexapoda</taxon>
        <taxon>Collembola</taxon>
        <taxon>Symphypleona</taxon>
        <taxon>Sminthuridae</taxon>
        <taxon>Allacma</taxon>
    </lineage>
</organism>
<feature type="region of interest" description="Disordered" evidence="5">
    <location>
        <begin position="177"/>
        <end position="198"/>
    </location>
</feature>
<dbReference type="EMBL" id="CAJVCH010117037">
    <property type="protein sequence ID" value="CAG7725061.1"/>
    <property type="molecule type" value="Genomic_DNA"/>
</dbReference>
<keyword evidence="3 6" id="KW-1133">Transmembrane helix</keyword>
<evidence type="ECO:0000256" key="1">
    <source>
        <dbReference type="ARBA" id="ARBA00004141"/>
    </source>
</evidence>
<evidence type="ECO:0000256" key="5">
    <source>
        <dbReference type="SAM" id="MobiDB-lite"/>
    </source>
</evidence>
<proteinExistence type="predicted"/>
<gene>
    <name evidence="8" type="ORF">AFUS01_LOCUS14044</name>
</gene>
<keyword evidence="2 6" id="KW-0812">Transmembrane</keyword>
<feature type="transmembrane region" description="Helical" evidence="6">
    <location>
        <begin position="334"/>
        <end position="352"/>
    </location>
</feature>
<feature type="transmembrane region" description="Helical" evidence="6">
    <location>
        <begin position="307"/>
        <end position="328"/>
    </location>
</feature>
<feature type="transmembrane region" description="Helical" evidence="6">
    <location>
        <begin position="357"/>
        <end position="375"/>
    </location>
</feature>
<feature type="transmembrane region" description="Helical" evidence="6">
    <location>
        <begin position="276"/>
        <end position="295"/>
    </location>
</feature>
<keyword evidence="4 6" id="KW-0472">Membrane</keyword>
<evidence type="ECO:0000259" key="7">
    <source>
        <dbReference type="Pfam" id="PF00892"/>
    </source>
</evidence>
<feature type="transmembrane region" description="Helical" evidence="6">
    <location>
        <begin position="387"/>
        <end position="410"/>
    </location>
</feature>
<comment type="caution">
    <text evidence="8">The sequence shown here is derived from an EMBL/GenBank/DDBJ whole genome shotgun (WGS) entry which is preliminary data.</text>
</comment>
<dbReference type="InterPro" id="IPR000620">
    <property type="entry name" value="EamA_dom"/>
</dbReference>
<keyword evidence="9" id="KW-1185">Reference proteome</keyword>
<evidence type="ECO:0000256" key="4">
    <source>
        <dbReference type="ARBA" id="ARBA00023136"/>
    </source>
</evidence>
<accession>A0A8J2JV55</accession>
<dbReference type="OrthoDB" id="8300370at2759"/>
<feature type="domain" description="EamA" evidence="7">
    <location>
        <begin position="246"/>
        <end position="375"/>
    </location>
</feature>
<dbReference type="Pfam" id="PF00892">
    <property type="entry name" value="EamA"/>
    <property type="match status" value="2"/>
</dbReference>
<feature type="region of interest" description="Disordered" evidence="5">
    <location>
        <begin position="112"/>
        <end position="163"/>
    </location>
</feature>
<evidence type="ECO:0000313" key="8">
    <source>
        <dbReference type="EMBL" id="CAG7725061.1"/>
    </source>
</evidence>
<evidence type="ECO:0000313" key="9">
    <source>
        <dbReference type="Proteomes" id="UP000708208"/>
    </source>
</evidence>
<feature type="transmembrane region" description="Helical" evidence="6">
    <location>
        <begin position="246"/>
        <end position="264"/>
    </location>
</feature>
<feature type="compositionally biased region" description="Polar residues" evidence="5">
    <location>
        <begin position="550"/>
        <end position="563"/>
    </location>
</feature>
<sequence length="574" mass="62706">MTSPGVMYVLTGVICKLSPFDALLHAQPLLSLQLYCHGLSPFRWRIVNSVSTFPTSLTSNIPMADSICSLDDGEDLEGSLMASPNEETTPFFRSTYGDRKPLIEKHVVPENHRQDAGASEHSKNGYVGNHDSHHGHYSSQQHLRRNHSQNHLNGTGGRGKSLNPMVMVGIIDEEQYSSSSPFHSATEDFGLDNDHDRDRDPLIKPPAKTSQFHQILSSKLKKLSSTDLQSSSGIVDKDEDGRKCSVGIFLAAVSCVFFATSALIVKVSKLHPMELLGFRGLIQGILVTPVVISTHSSLIPKGSKSLLLARAILGSVALVMSFASIHWIPLADAATVIFTSPVFVSIFACICLSEMCGWFDVAMIALTLIGVLLVSKPSFNFINTGSWTSIGGTFCGLAAAMLTALAFIVLRQLKHIHYSVTVFWFSFVLASFGAVLTIALDGFVMPSDLRSISECVGIGICGFFGQILLTKALQLENAGPVAVARTMDIVLAFFYQITLLHDTPDWKSYLGSVLVVSCVLLTAFRRWYRERCHKFLNHSSFHLHISTNPRSPASNDGAATTGPSRLKHWPNLNE</sequence>
<feature type="transmembrane region" description="Helical" evidence="6">
    <location>
        <begin position="451"/>
        <end position="470"/>
    </location>
</feature>
<feature type="domain" description="EamA" evidence="7">
    <location>
        <begin position="392"/>
        <end position="522"/>
    </location>
</feature>
<feature type="region of interest" description="Disordered" evidence="5">
    <location>
        <begin position="550"/>
        <end position="574"/>
    </location>
</feature>
<feature type="transmembrane region" description="Helical" evidence="6">
    <location>
        <begin position="506"/>
        <end position="524"/>
    </location>
</feature>
<comment type="subcellular location">
    <subcellularLocation>
        <location evidence="1">Membrane</location>
        <topology evidence="1">Multi-pass membrane protein</topology>
    </subcellularLocation>
</comment>
<evidence type="ECO:0000256" key="3">
    <source>
        <dbReference type="ARBA" id="ARBA00022989"/>
    </source>
</evidence>
<feature type="transmembrane region" description="Helical" evidence="6">
    <location>
        <begin position="482"/>
        <end position="500"/>
    </location>
</feature>
<evidence type="ECO:0000256" key="6">
    <source>
        <dbReference type="SAM" id="Phobius"/>
    </source>
</evidence>
<dbReference type="PANTHER" id="PTHR22911">
    <property type="entry name" value="ACYL-MALONYL CONDENSING ENZYME-RELATED"/>
    <property type="match status" value="1"/>
</dbReference>
<feature type="compositionally biased region" description="Basic and acidic residues" evidence="5">
    <location>
        <begin position="112"/>
        <end position="123"/>
    </location>
</feature>
<reference evidence="8" key="1">
    <citation type="submission" date="2021-06" db="EMBL/GenBank/DDBJ databases">
        <authorList>
            <person name="Hodson N. C."/>
            <person name="Mongue J. A."/>
            <person name="Jaron S. K."/>
        </authorList>
    </citation>
    <scope>NUCLEOTIDE SEQUENCE</scope>
</reference>
<dbReference type="AlphaFoldDB" id="A0A8J2JV55"/>
<dbReference type="PANTHER" id="PTHR22911:SF6">
    <property type="entry name" value="SOLUTE CARRIER FAMILY 35 MEMBER G1"/>
    <property type="match status" value="1"/>
</dbReference>